<evidence type="ECO:0000313" key="9">
    <source>
        <dbReference type="Proteomes" id="UP000603904"/>
    </source>
</evidence>
<keyword evidence="2" id="KW-0169">Cobalamin biosynthesis</keyword>
<dbReference type="PIRSF" id="PIRSF036428">
    <property type="entry name" value="CobL"/>
    <property type="match status" value="1"/>
</dbReference>
<feature type="domain" description="Tetrapyrrole methylase" evidence="6">
    <location>
        <begin position="24"/>
        <end position="191"/>
    </location>
</feature>
<evidence type="ECO:0000256" key="3">
    <source>
        <dbReference type="ARBA" id="ARBA00022603"/>
    </source>
</evidence>
<evidence type="ECO:0000259" key="6">
    <source>
        <dbReference type="Pfam" id="PF00590"/>
    </source>
</evidence>
<dbReference type="Gene3D" id="3.40.1010.10">
    <property type="entry name" value="Cobalt-precorrin-4 Transmethylase, Domain 1"/>
    <property type="match status" value="1"/>
</dbReference>
<organism evidence="8 9">
    <name type="scientific">Microbispora corallina</name>
    <dbReference type="NCBI Taxonomy" id="83302"/>
    <lineage>
        <taxon>Bacteria</taxon>
        <taxon>Bacillati</taxon>
        <taxon>Actinomycetota</taxon>
        <taxon>Actinomycetes</taxon>
        <taxon>Streptosporangiales</taxon>
        <taxon>Streptosporangiaceae</taxon>
        <taxon>Microbispora</taxon>
    </lineage>
</organism>
<dbReference type="CDD" id="cd02440">
    <property type="entry name" value="AdoMet_MTases"/>
    <property type="match status" value="1"/>
</dbReference>
<dbReference type="InterPro" id="IPR035996">
    <property type="entry name" value="4pyrrol_Methylase_sf"/>
</dbReference>
<accession>A0ABQ4FYL5</accession>
<dbReference type="InterPro" id="IPR012818">
    <property type="entry name" value="CbiE"/>
</dbReference>
<evidence type="ECO:0000256" key="4">
    <source>
        <dbReference type="ARBA" id="ARBA00022679"/>
    </source>
</evidence>
<dbReference type="InterPro" id="IPR014777">
    <property type="entry name" value="4pyrrole_Mease_sub1"/>
</dbReference>
<comment type="caution">
    <text evidence="8">The sequence shown here is derived from an EMBL/GenBank/DDBJ whole genome shotgun (WGS) entry which is preliminary data.</text>
</comment>
<dbReference type="InterPro" id="IPR029063">
    <property type="entry name" value="SAM-dependent_MTases_sf"/>
</dbReference>
<protein>
    <submittedName>
        <fullName evidence="8">Precorrin-6y C5,15-methyltransferase subunit CbiE</fullName>
    </submittedName>
</protein>
<dbReference type="PANTHER" id="PTHR43182:SF1">
    <property type="entry name" value="COBALT-PRECORRIN-7 C(5)-METHYLTRANSFERASE"/>
    <property type="match status" value="1"/>
</dbReference>
<dbReference type="Pfam" id="PF13649">
    <property type="entry name" value="Methyltransf_25"/>
    <property type="match status" value="1"/>
</dbReference>
<dbReference type="NCBIfam" id="TIGR02467">
    <property type="entry name" value="CbiE"/>
    <property type="match status" value="1"/>
</dbReference>
<evidence type="ECO:0000256" key="2">
    <source>
        <dbReference type="ARBA" id="ARBA00022573"/>
    </source>
</evidence>
<evidence type="ECO:0000256" key="5">
    <source>
        <dbReference type="ARBA" id="ARBA00022691"/>
    </source>
</evidence>
<dbReference type="SUPFAM" id="SSF53790">
    <property type="entry name" value="Tetrapyrrole methylase"/>
    <property type="match status" value="1"/>
</dbReference>
<dbReference type="Proteomes" id="UP000603904">
    <property type="component" value="Unassembled WGS sequence"/>
</dbReference>
<evidence type="ECO:0000256" key="1">
    <source>
        <dbReference type="ARBA" id="ARBA00004953"/>
    </source>
</evidence>
<keyword evidence="4" id="KW-0808">Transferase</keyword>
<dbReference type="EMBL" id="BOOC01000011">
    <property type="protein sequence ID" value="GIH39911.1"/>
    <property type="molecule type" value="Genomic_DNA"/>
</dbReference>
<reference evidence="8 9" key="1">
    <citation type="submission" date="2021-01" db="EMBL/GenBank/DDBJ databases">
        <title>Whole genome shotgun sequence of Microbispora corallina NBRC 16416.</title>
        <authorList>
            <person name="Komaki H."/>
            <person name="Tamura T."/>
        </authorList>
    </citation>
    <scope>NUCLEOTIDE SEQUENCE [LARGE SCALE GENOMIC DNA]</scope>
    <source>
        <strain evidence="8 9">NBRC 16416</strain>
    </source>
</reference>
<dbReference type="Gene3D" id="3.40.50.150">
    <property type="entry name" value="Vaccinia Virus protein VP39"/>
    <property type="match status" value="1"/>
</dbReference>
<gene>
    <name evidence="8" type="ORF">Mco01_29110</name>
</gene>
<evidence type="ECO:0000313" key="8">
    <source>
        <dbReference type="EMBL" id="GIH39911.1"/>
    </source>
</evidence>
<dbReference type="InterPro" id="IPR014776">
    <property type="entry name" value="4pyrrole_Mease_sub2"/>
</dbReference>
<dbReference type="InterPro" id="IPR050714">
    <property type="entry name" value="Cobalamin_biosynth_MTase"/>
</dbReference>
<dbReference type="PANTHER" id="PTHR43182">
    <property type="entry name" value="COBALT-PRECORRIN-6B C(15)-METHYLTRANSFERASE (DECARBOXYLATING)"/>
    <property type="match status" value="1"/>
</dbReference>
<sequence>MTRGRDAGAAGAPVAVIGVDGRPLAPRAAALLAGATLVVGAARHLDALPVPDRAARHVLGDVTAALEATGRHEGRAVVLASGDPGFFGIVRLLRERGLRVDVEPAVSSVAAAFARAGHSWDDAVVVSAHGRDPRRAVNACRALPKVAVLTAPGCGPAEIAGALGDLPRVLVVAERLGAPGERVTTCTPDEAAARTWADPNVLLVLAADASPGRGWASPRRLTPSRWGLPEESYEHRDSMISKAEVRALALAHLGPGLGDLVWDLGCGSGSVAVECARFGAAVVAVDRDPAQCERARRNARDHGVELSVVRGDAPACLPDLPDPDAVFAGGGGPAVVAAAAARGARSVVAALAAVDRVAPVRDALRAASYEVGGAALTASRFGGLPDGSTRLVAANPVFLVWGHR</sequence>
<feature type="domain" description="Methyltransferase" evidence="7">
    <location>
        <begin position="261"/>
        <end position="328"/>
    </location>
</feature>
<dbReference type="InterPro" id="IPR041698">
    <property type="entry name" value="Methyltransf_25"/>
</dbReference>
<dbReference type="CDD" id="cd11644">
    <property type="entry name" value="Precorrin-6Y-MT"/>
    <property type="match status" value="1"/>
</dbReference>
<dbReference type="Pfam" id="PF00590">
    <property type="entry name" value="TP_methylase"/>
    <property type="match status" value="1"/>
</dbReference>
<dbReference type="InterPro" id="IPR006365">
    <property type="entry name" value="Cbl_synth_CobL"/>
</dbReference>
<dbReference type="InterPro" id="IPR000878">
    <property type="entry name" value="4pyrrol_Mease"/>
</dbReference>
<comment type="pathway">
    <text evidence="1">Cofactor biosynthesis; adenosylcobalamin biosynthesis.</text>
</comment>
<proteinExistence type="predicted"/>
<keyword evidence="5" id="KW-0949">S-adenosyl-L-methionine</keyword>
<dbReference type="SUPFAM" id="SSF53335">
    <property type="entry name" value="S-adenosyl-L-methionine-dependent methyltransferases"/>
    <property type="match status" value="1"/>
</dbReference>
<dbReference type="RefSeq" id="WP_204057395.1">
    <property type="nucleotide sequence ID" value="NZ_BAAAGP010000011.1"/>
</dbReference>
<keyword evidence="3" id="KW-0489">Methyltransferase</keyword>
<keyword evidence="9" id="KW-1185">Reference proteome</keyword>
<evidence type="ECO:0000259" key="7">
    <source>
        <dbReference type="Pfam" id="PF13649"/>
    </source>
</evidence>
<dbReference type="Gene3D" id="3.30.950.10">
    <property type="entry name" value="Methyltransferase, Cobalt-precorrin-4 Transmethylase, Domain 2"/>
    <property type="match status" value="1"/>
</dbReference>
<name>A0ABQ4FYL5_9ACTN</name>